<dbReference type="RefSeq" id="WP_344985820.1">
    <property type="nucleotide sequence ID" value="NZ_BAAAXV010000001.1"/>
</dbReference>
<sequence>MRFSRISGIAAIGFATTIVTVNLVLTPAGLPLTGAAPAEVNAFFSAKGALVGLGSALTPAAWVLATVFGAGAVAALWTSERERGEAWSLVGFTGVALQNVTFAAVIATRLALSRTATDAPAGTPGLWAWHDGIFTLNATFLAIALVGLSVAGLRARFIRPWHGALGFVAAALQFASACLAFWIMKEQGPLGLIGLAGWLLWVAWIVVYGIRLVRAA</sequence>
<organism evidence="2 3">
    <name type="scientific">Nonomuraea helvata</name>
    <dbReference type="NCBI Taxonomy" id="37484"/>
    <lineage>
        <taxon>Bacteria</taxon>
        <taxon>Bacillati</taxon>
        <taxon>Actinomycetota</taxon>
        <taxon>Actinomycetes</taxon>
        <taxon>Streptosporangiales</taxon>
        <taxon>Streptosporangiaceae</taxon>
        <taxon>Nonomuraea</taxon>
    </lineage>
</organism>
<feature type="transmembrane region" description="Helical" evidence="1">
    <location>
        <begin position="165"/>
        <end position="184"/>
    </location>
</feature>
<keyword evidence="1" id="KW-1133">Transmembrane helix</keyword>
<keyword evidence="1" id="KW-0472">Membrane</keyword>
<feature type="transmembrane region" description="Helical" evidence="1">
    <location>
        <begin position="190"/>
        <end position="210"/>
    </location>
</feature>
<feature type="transmembrane region" description="Helical" evidence="1">
    <location>
        <begin position="50"/>
        <end position="77"/>
    </location>
</feature>
<evidence type="ECO:0008006" key="4">
    <source>
        <dbReference type="Google" id="ProtNLM"/>
    </source>
</evidence>
<evidence type="ECO:0000313" key="3">
    <source>
        <dbReference type="Proteomes" id="UP001589532"/>
    </source>
</evidence>
<evidence type="ECO:0000256" key="1">
    <source>
        <dbReference type="SAM" id="Phobius"/>
    </source>
</evidence>
<keyword evidence="3" id="KW-1185">Reference proteome</keyword>
<proteinExistence type="predicted"/>
<accession>A0ABV5SC86</accession>
<comment type="caution">
    <text evidence="2">The sequence shown here is derived from an EMBL/GenBank/DDBJ whole genome shotgun (WGS) entry which is preliminary data.</text>
</comment>
<feature type="transmembrane region" description="Helical" evidence="1">
    <location>
        <begin position="7"/>
        <end position="30"/>
    </location>
</feature>
<dbReference type="EMBL" id="JBHMBW010000054">
    <property type="protein sequence ID" value="MFB9629270.1"/>
    <property type="molecule type" value="Genomic_DNA"/>
</dbReference>
<reference evidence="2 3" key="1">
    <citation type="submission" date="2024-09" db="EMBL/GenBank/DDBJ databases">
        <authorList>
            <person name="Sun Q."/>
            <person name="Mori K."/>
        </authorList>
    </citation>
    <scope>NUCLEOTIDE SEQUENCE [LARGE SCALE GENOMIC DNA]</scope>
    <source>
        <strain evidence="2 3">JCM 3143</strain>
    </source>
</reference>
<keyword evidence="1" id="KW-0812">Transmembrane</keyword>
<protein>
    <recommendedName>
        <fullName evidence="4">DUF4386 family protein</fullName>
    </recommendedName>
</protein>
<dbReference type="Proteomes" id="UP001589532">
    <property type="component" value="Unassembled WGS sequence"/>
</dbReference>
<gene>
    <name evidence="2" type="ORF">ACFFSA_39875</name>
</gene>
<name>A0ABV5SC86_9ACTN</name>
<feature type="transmembrane region" description="Helical" evidence="1">
    <location>
        <begin position="132"/>
        <end position="153"/>
    </location>
</feature>
<feature type="transmembrane region" description="Helical" evidence="1">
    <location>
        <begin position="89"/>
        <end position="112"/>
    </location>
</feature>
<evidence type="ECO:0000313" key="2">
    <source>
        <dbReference type="EMBL" id="MFB9629270.1"/>
    </source>
</evidence>